<reference evidence="1 2" key="1">
    <citation type="journal article" date="2016" name="Nat. Commun.">
        <title>Thousands of microbial genomes shed light on interconnected biogeochemical processes in an aquifer system.</title>
        <authorList>
            <person name="Anantharaman K."/>
            <person name="Brown C.T."/>
            <person name="Hug L.A."/>
            <person name="Sharon I."/>
            <person name="Castelle C.J."/>
            <person name="Probst A.J."/>
            <person name="Thomas B.C."/>
            <person name="Singh A."/>
            <person name="Wilkins M.J."/>
            <person name="Karaoz U."/>
            <person name="Brodie E.L."/>
            <person name="Williams K.H."/>
            <person name="Hubbard S.S."/>
            <person name="Banfield J.F."/>
        </authorList>
    </citation>
    <scope>NUCLEOTIDE SEQUENCE [LARGE SCALE GENOMIC DNA]</scope>
</reference>
<organism evidence="1 2">
    <name type="scientific">Candidatus Roizmanbacteria bacterium RIFOXYD1_FULL_38_12</name>
    <dbReference type="NCBI Taxonomy" id="1802093"/>
    <lineage>
        <taxon>Bacteria</taxon>
        <taxon>Candidatus Roizmaniibacteriota</taxon>
    </lineage>
</organism>
<dbReference type="Pfam" id="PF08538">
    <property type="entry name" value="DUF1749"/>
    <property type="match status" value="1"/>
</dbReference>
<protein>
    <recommendedName>
        <fullName evidence="3">Serine aminopeptidase S33 domain-containing protein</fullName>
    </recommendedName>
</protein>
<dbReference type="PANTHER" id="PTHR31591">
    <property type="entry name" value="UPF0613 PROTEIN PB24D3.06C"/>
    <property type="match status" value="1"/>
</dbReference>
<sequence length="282" mass="32331">MNQQSDTAVLHIHGTAGDFYTHKFIETEGKALQKLDISFLTANNRGHDVYADIRKHSKNIVEWISIGGGFEKFEDSVLDIQAWINFLVKQKIKRIILQGHSLGAQKILYSQHKLKNLKIIGQIHLSPQNDAGYMLVKYGEKKYIQINETIKKLIREGKSRDLLPQKLSIICPMSAITYSGYLTENGAGTLHPYHNPHSKNWRIFEQIQEPLLVVFGEKDTFIKNSCKTKSIKEIVNILRSKKPKDVTIKVIKGANHSYIGSENHLVETIIQWLDKIRNESFR</sequence>
<evidence type="ECO:0000313" key="2">
    <source>
        <dbReference type="Proteomes" id="UP000177050"/>
    </source>
</evidence>
<accession>A0A1F7L0A2</accession>
<name>A0A1F7L0A2_9BACT</name>
<gene>
    <name evidence="1" type="ORF">A3K52_02095</name>
</gene>
<dbReference type="EMBL" id="MGBR01000001">
    <property type="protein sequence ID" value="OGK73562.1"/>
    <property type="molecule type" value="Genomic_DNA"/>
</dbReference>
<dbReference type="PANTHER" id="PTHR31591:SF1">
    <property type="entry name" value="UPF0613 PROTEIN PB24D3.06C"/>
    <property type="match status" value="1"/>
</dbReference>
<dbReference type="SUPFAM" id="SSF53474">
    <property type="entry name" value="alpha/beta-Hydrolases"/>
    <property type="match status" value="1"/>
</dbReference>
<evidence type="ECO:0008006" key="3">
    <source>
        <dbReference type="Google" id="ProtNLM"/>
    </source>
</evidence>
<evidence type="ECO:0000313" key="1">
    <source>
        <dbReference type="EMBL" id="OGK73562.1"/>
    </source>
</evidence>
<dbReference type="AlphaFoldDB" id="A0A1F7L0A2"/>
<comment type="caution">
    <text evidence="1">The sequence shown here is derived from an EMBL/GenBank/DDBJ whole genome shotgun (WGS) entry which is preliminary data.</text>
</comment>
<dbReference type="Proteomes" id="UP000177050">
    <property type="component" value="Unassembled WGS sequence"/>
</dbReference>
<dbReference type="InterPro" id="IPR029058">
    <property type="entry name" value="AB_hydrolase_fold"/>
</dbReference>
<dbReference type="Gene3D" id="3.40.50.1820">
    <property type="entry name" value="alpha/beta hydrolase"/>
    <property type="match status" value="1"/>
</dbReference>
<proteinExistence type="predicted"/>
<dbReference type="InterPro" id="IPR013744">
    <property type="entry name" value="SidJ"/>
</dbReference>